<dbReference type="RefSeq" id="WP_052564014.1">
    <property type="nucleotide sequence ID" value="NZ_BAFN01000001.1"/>
</dbReference>
<organism evidence="1 2">
    <name type="scientific">Candidatus Brocadia sinica JPN1</name>
    <dbReference type="NCBI Taxonomy" id="1197129"/>
    <lineage>
        <taxon>Bacteria</taxon>
        <taxon>Pseudomonadati</taxon>
        <taxon>Planctomycetota</taxon>
        <taxon>Candidatus Brocadiia</taxon>
        <taxon>Candidatus Brocadiales</taxon>
        <taxon>Candidatus Brocadiaceae</taxon>
        <taxon>Candidatus Brocadia</taxon>
    </lineage>
</organism>
<evidence type="ECO:0000313" key="2">
    <source>
        <dbReference type="Proteomes" id="UP000032309"/>
    </source>
</evidence>
<sequence length="65" mass="7272">MEENLTNSKKIDEAITTQILKALKGIQYGYVQITIQDSKVVQIDKTEKFRLDGLKSSKPKGCDNG</sequence>
<accession>A0ABQ0JYV3</accession>
<reference evidence="2" key="1">
    <citation type="journal article" date="2015" name="Genome Announc.">
        <title>Draft Genome Sequence of an Anaerobic Ammonium-Oxidizing Bacterium, "Candidatus Brocadia sinica".</title>
        <authorList>
            <person name="Oshiki M."/>
            <person name="Shinyako-Hata K."/>
            <person name="Satoh H."/>
            <person name="Okabe S."/>
        </authorList>
    </citation>
    <scope>NUCLEOTIDE SEQUENCE [LARGE SCALE GENOMIC DNA]</scope>
    <source>
        <strain evidence="2">JPN1</strain>
    </source>
</reference>
<protein>
    <submittedName>
        <fullName evidence="1">Uncharacterized small protein</fullName>
    </submittedName>
</protein>
<proteinExistence type="predicted"/>
<name>A0ABQ0JYV3_9BACT</name>
<evidence type="ECO:0000313" key="1">
    <source>
        <dbReference type="EMBL" id="GAN33953.1"/>
    </source>
</evidence>
<dbReference type="Proteomes" id="UP000032309">
    <property type="component" value="Unassembled WGS sequence"/>
</dbReference>
<comment type="caution">
    <text evidence="1">The sequence shown here is derived from an EMBL/GenBank/DDBJ whole genome shotgun (WGS) entry which is preliminary data.</text>
</comment>
<gene>
    <name evidence="1" type="ORF">BROSI_A2488</name>
</gene>
<keyword evidence="2" id="KW-1185">Reference proteome</keyword>
<dbReference type="Pfam" id="PF10055">
    <property type="entry name" value="DUF2292"/>
    <property type="match status" value="1"/>
</dbReference>
<dbReference type="InterPro" id="IPR018743">
    <property type="entry name" value="DUF2292"/>
</dbReference>
<dbReference type="EMBL" id="BAFN01000001">
    <property type="protein sequence ID" value="GAN33953.1"/>
    <property type="molecule type" value="Genomic_DNA"/>
</dbReference>